<sequence length="342" mass="36955">MVRPTVHDIARHAGVSLATVDRVLNARPGVRKQTVARVEEAIRAIGYVRDQGAANLARRRVYRFAFLLPDGQSRFVGTILSALEEARESQLTDRVMLEVCHVPVHDPHALAATLVALGAGKVDGVAVMAPESPQVRDAVARLRRGGTPVVALVADQPQSDRDHFVGIDNDAAGRTAARLMGRFLPPSGGPVLVVASSIRARDSLERRFGFDSLIGTEFPAVHCLPTLEAHDDPQRMAAILQNAFAARSDIVGVYSLSTGNGALIDALREKGRLARLVVIAHELTPLTRAALLAGELDAIITQNTGHLVRSAIRVLQARCDGREILASQERIRIEIILRENLP</sequence>
<dbReference type="PROSITE" id="PS00356">
    <property type="entry name" value="HTH_LACI_1"/>
    <property type="match status" value="1"/>
</dbReference>
<dbReference type="InterPro" id="IPR010982">
    <property type="entry name" value="Lambda_DNA-bd_dom_sf"/>
</dbReference>
<accession>A0A2V2LGQ7</accession>
<dbReference type="Gene3D" id="1.10.260.40">
    <property type="entry name" value="lambda repressor-like DNA-binding domains"/>
    <property type="match status" value="1"/>
</dbReference>
<dbReference type="Pfam" id="PF00356">
    <property type="entry name" value="LacI"/>
    <property type="match status" value="1"/>
</dbReference>
<evidence type="ECO:0000259" key="4">
    <source>
        <dbReference type="PROSITE" id="PS50932"/>
    </source>
</evidence>
<dbReference type="GO" id="GO:0000976">
    <property type="term" value="F:transcription cis-regulatory region binding"/>
    <property type="evidence" value="ECO:0007669"/>
    <property type="project" value="TreeGrafter"/>
</dbReference>
<evidence type="ECO:0000313" key="6">
    <source>
        <dbReference type="Proteomes" id="UP000245680"/>
    </source>
</evidence>
<dbReference type="InterPro" id="IPR028082">
    <property type="entry name" value="Peripla_BP_I"/>
</dbReference>
<evidence type="ECO:0000256" key="1">
    <source>
        <dbReference type="ARBA" id="ARBA00023015"/>
    </source>
</evidence>
<dbReference type="SUPFAM" id="SSF53822">
    <property type="entry name" value="Periplasmic binding protein-like I"/>
    <property type="match status" value="1"/>
</dbReference>
<dbReference type="PRINTS" id="PR00036">
    <property type="entry name" value="HTHLACI"/>
</dbReference>
<dbReference type="RefSeq" id="WP_109811733.1">
    <property type="nucleotide sequence ID" value="NZ_QGKU01000033.1"/>
</dbReference>
<keyword evidence="1" id="KW-0805">Transcription regulation</keyword>
<dbReference type="Gene3D" id="3.40.50.2300">
    <property type="match status" value="2"/>
</dbReference>
<keyword evidence="2" id="KW-0238">DNA-binding</keyword>
<organism evidence="5 6">
    <name type="scientific">Meridianimarinicoccus roseus</name>
    <dbReference type="NCBI Taxonomy" id="2072018"/>
    <lineage>
        <taxon>Bacteria</taxon>
        <taxon>Pseudomonadati</taxon>
        <taxon>Pseudomonadota</taxon>
        <taxon>Alphaproteobacteria</taxon>
        <taxon>Rhodobacterales</taxon>
        <taxon>Paracoccaceae</taxon>
        <taxon>Meridianimarinicoccus</taxon>
    </lineage>
</organism>
<comment type="caution">
    <text evidence="5">The sequence shown here is derived from an EMBL/GenBank/DDBJ whole genome shotgun (WGS) entry which is preliminary data.</text>
</comment>
<dbReference type="PROSITE" id="PS50932">
    <property type="entry name" value="HTH_LACI_2"/>
    <property type="match status" value="1"/>
</dbReference>
<dbReference type="SUPFAM" id="SSF47413">
    <property type="entry name" value="lambda repressor-like DNA-binding domains"/>
    <property type="match status" value="1"/>
</dbReference>
<dbReference type="CDD" id="cd01392">
    <property type="entry name" value="HTH_LacI"/>
    <property type="match status" value="1"/>
</dbReference>
<feature type="domain" description="HTH lacI-type" evidence="4">
    <location>
        <begin position="4"/>
        <end position="58"/>
    </location>
</feature>
<evidence type="ECO:0000256" key="2">
    <source>
        <dbReference type="ARBA" id="ARBA00023125"/>
    </source>
</evidence>
<keyword evidence="6" id="KW-1185">Reference proteome</keyword>
<proteinExistence type="predicted"/>
<dbReference type="PANTHER" id="PTHR30146:SF152">
    <property type="entry name" value="TRANSCRIPTIONAL REGULATORY PROTEIN"/>
    <property type="match status" value="1"/>
</dbReference>
<dbReference type="EMBL" id="QGKU01000033">
    <property type="protein sequence ID" value="PWR02684.1"/>
    <property type="molecule type" value="Genomic_DNA"/>
</dbReference>
<dbReference type="SMART" id="SM00354">
    <property type="entry name" value="HTH_LACI"/>
    <property type="match status" value="1"/>
</dbReference>
<dbReference type="InterPro" id="IPR025997">
    <property type="entry name" value="SBP_2_dom"/>
</dbReference>
<evidence type="ECO:0000313" key="5">
    <source>
        <dbReference type="EMBL" id="PWR02684.1"/>
    </source>
</evidence>
<reference evidence="5 6" key="1">
    <citation type="submission" date="2018-05" db="EMBL/GenBank/DDBJ databases">
        <title>Rhodobacteraceae gen. nov., sp. nov. isolated from sea water.</title>
        <authorList>
            <person name="Ren Y."/>
        </authorList>
    </citation>
    <scope>NUCLEOTIDE SEQUENCE [LARGE SCALE GENOMIC DNA]</scope>
    <source>
        <strain evidence="5 6">TG-679</strain>
    </source>
</reference>
<dbReference type="CDD" id="cd06307">
    <property type="entry name" value="PBP1_sugar_binding"/>
    <property type="match status" value="1"/>
</dbReference>
<dbReference type="InterPro" id="IPR000843">
    <property type="entry name" value="HTH_LacI"/>
</dbReference>
<dbReference type="OrthoDB" id="9805774at2"/>
<dbReference type="PANTHER" id="PTHR30146">
    <property type="entry name" value="LACI-RELATED TRANSCRIPTIONAL REPRESSOR"/>
    <property type="match status" value="1"/>
</dbReference>
<protein>
    <submittedName>
        <fullName evidence="5">LacI family transcriptional regulator</fullName>
    </submittedName>
</protein>
<evidence type="ECO:0000256" key="3">
    <source>
        <dbReference type="ARBA" id="ARBA00023163"/>
    </source>
</evidence>
<dbReference type="GO" id="GO:0003700">
    <property type="term" value="F:DNA-binding transcription factor activity"/>
    <property type="evidence" value="ECO:0007669"/>
    <property type="project" value="TreeGrafter"/>
</dbReference>
<gene>
    <name evidence="5" type="ORF">DKT77_10935</name>
</gene>
<name>A0A2V2LGQ7_9RHOB</name>
<dbReference type="AlphaFoldDB" id="A0A2V2LGQ7"/>
<keyword evidence="3" id="KW-0804">Transcription</keyword>
<dbReference type="Proteomes" id="UP000245680">
    <property type="component" value="Unassembled WGS sequence"/>
</dbReference>
<dbReference type="Pfam" id="PF13407">
    <property type="entry name" value="Peripla_BP_4"/>
    <property type="match status" value="1"/>
</dbReference>